<sequence length="79" mass="8536">MRAFTLTFPFTITITITFVGACAGRSGPRPRPESLAAFARLFTADPVHVTLFTQAYDGLLLQALLDDEPPTPPKSSKPS</sequence>
<organism evidence="1 2">
    <name type="scientific">Streptomyces celluloflavus</name>
    <dbReference type="NCBI Taxonomy" id="58344"/>
    <lineage>
        <taxon>Bacteria</taxon>
        <taxon>Bacillati</taxon>
        <taxon>Actinomycetota</taxon>
        <taxon>Actinomycetes</taxon>
        <taxon>Kitasatosporales</taxon>
        <taxon>Streptomycetaceae</taxon>
        <taxon>Streptomyces</taxon>
    </lineage>
</organism>
<dbReference type="RefSeq" id="WP_397674322.1">
    <property type="nucleotide sequence ID" value="NZ_JBIRGH010000015.1"/>
</dbReference>
<comment type="caution">
    <text evidence="1">The sequence shown here is derived from an EMBL/GenBank/DDBJ whole genome shotgun (WGS) entry which is preliminary data.</text>
</comment>
<dbReference type="PROSITE" id="PS51257">
    <property type="entry name" value="PROKAR_LIPOPROTEIN"/>
    <property type="match status" value="1"/>
</dbReference>
<reference evidence="1 2" key="1">
    <citation type="submission" date="2024-10" db="EMBL/GenBank/DDBJ databases">
        <title>The Natural Products Discovery Center: Release of the First 8490 Sequenced Strains for Exploring Actinobacteria Biosynthetic Diversity.</title>
        <authorList>
            <person name="Kalkreuter E."/>
            <person name="Kautsar S.A."/>
            <person name="Yang D."/>
            <person name="Bader C.D."/>
            <person name="Teijaro C.N."/>
            <person name="Fluegel L."/>
            <person name="Davis C.M."/>
            <person name="Simpson J.R."/>
            <person name="Lauterbach L."/>
            <person name="Steele A.D."/>
            <person name="Gui C."/>
            <person name="Meng S."/>
            <person name="Li G."/>
            <person name="Viehrig K."/>
            <person name="Ye F."/>
            <person name="Su P."/>
            <person name="Kiefer A.F."/>
            <person name="Nichols A."/>
            <person name="Cepeda A.J."/>
            <person name="Yan W."/>
            <person name="Fan B."/>
            <person name="Jiang Y."/>
            <person name="Adhikari A."/>
            <person name="Zheng C.-J."/>
            <person name="Schuster L."/>
            <person name="Cowan T.M."/>
            <person name="Smanski M.J."/>
            <person name="Chevrette M.G."/>
            <person name="De Carvalho L.P.S."/>
            <person name="Shen B."/>
        </authorList>
    </citation>
    <scope>NUCLEOTIDE SEQUENCE [LARGE SCALE GENOMIC DNA]</scope>
    <source>
        <strain evidence="1 2">NPDC018013</strain>
    </source>
</reference>
<dbReference type="EMBL" id="JBIRGH010000015">
    <property type="protein sequence ID" value="MFH8587271.1"/>
    <property type="molecule type" value="Genomic_DNA"/>
</dbReference>
<gene>
    <name evidence="1" type="ORF">ACH4GP_23205</name>
</gene>
<protein>
    <submittedName>
        <fullName evidence="1">Uncharacterized protein</fullName>
    </submittedName>
</protein>
<name>A0ABW7RGT0_9ACTN</name>
<accession>A0ABW7RGT0</accession>
<evidence type="ECO:0000313" key="2">
    <source>
        <dbReference type="Proteomes" id="UP001610990"/>
    </source>
</evidence>
<dbReference type="Proteomes" id="UP001610990">
    <property type="component" value="Unassembled WGS sequence"/>
</dbReference>
<keyword evidence="2" id="KW-1185">Reference proteome</keyword>
<proteinExistence type="predicted"/>
<evidence type="ECO:0000313" key="1">
    <source>
        <dbReference type="EMBL" id="MFH8587271.1"/>
    </source>
</evidence>